<dbReference type="GO" id="GO:0005634">
    <property type="term" value="C:nucleus"/>
    <property type="evidence" value="ECO:0007669"/>
    <property type="project" value="UniProtKB-SubCell"/>
</dbReference>
<evidence type="ECO:0000259" key="8">
    <source>
        <dbReference type="Pfam" id="PF13359"/>
    </source>
</evidence>
<dbReference type="GO" id="GO:0046872">
    <property type="term" value="F:metal ion binding"/>
    <property type="evidence" value="ECO:0007669"/>
    <property type="project" value="UniProtKB-KW"/>
</dbReference>
<accession>A0A8K0P9I3</accession>
<keyword evidence="10" id="KW-1185">Reference proteome</keyword>
<dbReference type="GO" id="GO:0016787">
    <property type="term" value="F:hydrolase activity"/>
    <property type="evidence" value="ECO:0007669"/>
    <property type="project" value="UniProtKB-KW"/>
</dbReference>
<dbReference type="Pfam" id="PF13359">
    <property type="entry name" value="DDE_Tnp_4"/>
    <property type="match status" value="1"/>
</dbReference>
<evidence type="ECO:0000313" key="10">
    <source>
        <dbReference type="Proteomes" id="UP000792457"/>
    </source>
</evidence>
<evidence type="ECO:0000256" key="2">
    <source>
        <dbReference type="ARBA" id="ARBA00004123"/>
    </source>
</evidence>
<dbReference type="GO" id="GO:0004518">
    <property type="term" value="F:nuclease activity"/>
    <property type="evidence" value="ECO:0007669"/>
    <property type="project" value="UniProtKB-KW"/>
</dbReference>
<proteinExistence type="inferred from homology"/>
<evidence type="ECO:0000256" key="3">
    <source>
        <dbReference type="ARBA" id="ARBA00006958"/>
    </source>
</evidence>
<comment type="subcellular location">
    <subcellularLocation>
        <location evidence="2">Nucleus</location>
    </subcellularLocation>
</comment>
<dbReference type="OrthoDB" id="2570778at2759"/>
<dbReference type="InterPro" id="IPR045249">
    <property type="entry name" value="HARBI1-like"/>
</dbReference>
<keyword evidence="5" id="KW-0479">Metal-binding</keyword>
<evidence type="ECO:0000256" key="4">
    <source>
        <dbReference type="ARBA" id="ARBA00022722"/>
    </source>
</evidence>
<keyword evidence="6" id="KW-0378">Hydrolase</keyword>
<evidence type="ECO:0000256" key="7">
    <source>
        <dbReference type="ARBA" id="ARBA00023242"/>
    </source>
</evidence>
<dbReference type="EMBL" id="KZ309095">
    <property type="protein sequence ID" value="KAG8236928.1"/>
    <property type="molecule type" value="Genomic_DNA"/>
</dbReference>
<gene>
    <name evidence="9" type="ORF">J437_LFUL014973</name>
</gene>
<dbReference type="InterPro" id="IPR027806">
    <property type="entry name" value="HARBI1_dom"/>
</dbReference>
<protein>
    <recommendedName>
        <fullName evidence="8">DDE Tnp4 domain-containing protein</fullName>
    </recommendedName>
</protein>
<comment type="similarity">
    <text evidence="3">Belongs to the HARBI1 family.</text>
</comment>
<evidence type="ECO:0000256" key="5">
    <source>
        <dbReference type="ARBA" id="ARBA00022723"/>
    </source>
</evidence>
<dbReference type="AlphaFoldDB" id="A0A8K0P9I3"/>
<keyword evidence="7" id="KW-0539">Nucleus</keyword>
<organism evidence="9 10">
    <name type="scientific">Ladona fulva</name>
    <name type="common">Scarce chaser dragonfly</name>
    <name type="synonym">Libellula fulva</name>
    <dbReference type="NCBI Taxonomy" id="123851"/>
    <lineage>
        <taxon>Eukaryota</taxon>
        <taxon>Metazoa</taxon>
        <taxon>Ecdysozoa</taxon>
        <taxon>Arthropoda</taxon>
        <taxon>Hexapoda</taxon>
        <taxon>Insecta</taxon>
        <taxon>Pterygota</taxon>
        <taxon>Palaeoptera</taxon>
        <taxon>Odonata</taxon>
        <taxon>Epiprocta</taxon>
        <taxon>Anisoptera</taxon>
        <taxon>Libelluloidea</taxon>
        <taxon>Libellulidae</taxon>
        <taxon>Ladona</taxon>
    </lineage>
</organism>
<reference evidence="9" key="1">
    <citation type="submission" date="2013-04" db="EMBL/GenBank/DDBJ databases">
        <authorList>
            <person name="Qu J."/>
            <person name="Murali S.C."/>
            <person name="Bandaranaike D."/>
            <person name="Bellair M."/>
            <person name="Blankenburg K."/>
            <person name="Chao H."/>
            <person name="Dinh H."/>
            <person name="Doddapaneni H."/>
            <person name="Downs B."/>
            <person name="Dugan-Rocha S."/>
            <person name="Elkadiri S."/>
            <person name="Gnanaolivu R.D."/>
            <person name="Hernandez B."/>
            <person name="Javaid M."/>
            <person name="Jayaseelan J.C."/>
            <person name="Lee S."/>
            <person name="Li M."/>
            <person name="Ming W."/>
            <person name="Munidasa M."/>
            <person name="Muniz J."/>
            <person name="Nguyen L."/>
            <person name="Ongeri F."/>
            <person name="Osuji N."/>
            <person name="Pu L.-L."/>
            <person name="Puazo M."/>
            <person name="Qu C."/>
            <person name="Quiroz J."/>
            <person name="Raj R."/>
            <person name="Weissenberger G."/>
            <person name="Xin Y."/>
            <person name="Zou X."/>
            <person name="Han Y."/>
            <person name="Richards S."/>
            <person name="Worley K."/>
            <person name="Muzny D."/>
            <person name="Gibbs R."/>
        </authorList>
    </citation>
    <scope>NUCLEOTIDE SEQUENCE</scope>
    <source>
        <strain evidence="9">Sampled in the wild</strain>
    </source>
</reference>
<dbReference type="PANTHER" id="PTHR22930">
    <property type="match status" value="1"/>
</dbReference>
<comment type="caution">
    <text evidence="9">The sequence shown here is derived from an EMBL/GenBank/DDBJ whole genome shotgun (WGS) entry which is preliminary data.</text>
</comment>
<evidence type="ECO:0000256" key="6">
    <source>
        <dbReference type="ARBA" id="ARBA00022801"/>
    </source>
</evidence>
<keyword evidence="4" id="KW-0540">Nuclease</keyword>
<evidence type="ECO:0000256" key="1">
    <source>
        <dbReference type="ARBA" id="ARBA00001968"/>
    </source>
</evidence>
<name>A0A8K0P9I3_LADFU</name>
<sequence length="236" mass="26785">MNKCQLLQQRFDLKQLIISLDGNHIRIKAPPNMLLAVADADGPFLSVDIGEYGRNSDGRVLKESSFGKALFRDQLQLPEPAPLPGEESVFPFYFVADEAFPLSCNIMKPYPRRQLTNERRIFNYRLSRGRKSVECAFGMLTSKFRLLETPIGCDVSKFDSIILAVCVLHNFIRNNDGVFGNPIVHHIVENSPKKAPSNSGNRQRPANTPLDLRNRLFKFFLHPNGSLPYQNKHCVE</sequence>
<comment type="cofactor">
    <cofactor evidence="1">
        <name>a divalent metal cation</name>
        <dbReference type="ChEBI" id="CHEBI:60240"/>
    </cofactor>
</comment>
<dbReference type="Proteomes" id="UP000792457">
    <property type="component" value="Unassembled WGS sequence"/>
</dbReference>
<dbReference type="PANTHER" id="PTHR22930:SF269">
    <property type="entry name" value="NUCLEASE HARBI1-LIKE PROTEIN"/>
    <property type="match status" value="1"/>
</dbReference>
<feature type="domain" description="DDE Tnp4" evidence="8">
    <location>
        <begin position="34"/>
        <end position="170"/>
    </location>
</feature>
<evidence type="ECO:0000313" key="9">
    <source>
        <dbReference type="EMBL" id="KAG8236928.1"/>
    </source>
</evidence>
<reference evidence="9" key="2">
    <citation type="submission" date="2017-10" db="EMBL/GenBank/DDBJ databases">
        <title>Ladona fulva Genome sequencing and assembly.</title>
        <authorList>
            <person name="Murali S."/>
            <person name="Richards S."/>
            <person name="Bandaranaike D."/>
            <person name="Bellair M."/>
            <person name="Blankenburg K."/>
            <person name="Chao H."/>
            <person name="Dinh H."/>
            <person name="Doddapaneni H."/>
            <person name="Dugan-Rocha S."/>
            <person name="Elkadiri S."/>
            <person name="Gnanaolivu R."/>
            <person name="Hernandez B."/>
            <person name="Skinner E."/>
            <person name="Javaid M."/>
            <person name="Lee S."/>
            <person name="Li M."/>
            <person name="Ming W."/>
            <person name="Munidasa M."/>
            <person name="Muniz J."/>
            <person name="Nguyen L."/>
            <person name="Hughes D."/>
            <person name="Osuji N."/>
            <person name="Pu L.-L."/>
            <person name="Puazo M."/>
            <person name="Qu C."/>
            <person name="Quiroz J."/>
            <person name="Raj R."/>
            <person name="Weissenberger G."/>
            <person name="Xin Y."/>
            <person name="Zou X."/>
            <person name="Han Y."/>
            <person name="Worley K."/>
            <person name="Muzny D."/>
            <person name="Gibbs R."/>
        </authorList>
    </citation>
    <scope>NUCLEOTIDE SEQUENCE</scope>
    <source>
        <strain evidence="9">Sampled in the wild</strain>
    </source>
</reference>